<dbReference type="Gene3D" id="2.30.110.10">
    <property type="entry name" value="Electron Transport, Fmn-binding Protein, Chain A"/>
    <property type="match status" value="1"/>
</dbReference>
<gene>
    <name evidence="1" type="ORF">LR394_07155</name>
</gene>
<protein>
    <submittedName>
        <fullName evidence="1">Pyridoxamine 5'-phosphate oxidase family protein</fullName>
    </submittedName>
</protein>
<dbReference type="AlphaFoldDB" id="A0A9X1N8W1"/>
<dbReference type="SUPFAM" id="SSF50475">
    <property type="entry name" value="FMN-binding split barrel"/>
    <property type="match status" value="1"/>
</dbReference>
<dbReference type="RefSeq" id="WP_231439750.1">
    <property type="nucleotide sequence ID" value="NZ_JAJOMB010000003.1"/>
</dbReference>
<reference evidence="1" key="1">
    <citation type="submission" date="2021-11" db="EMBL/GenBank/DDBJ databases">
        <title>Streptomyces corallinus and Kineosporia corallina sp. nov., two new coral-derived marine actinobacteria.</title>
        <authorList>
            <person name="Buangrab K."/>
            <person name="Sutthacheep M."/>
            <person name="Yeemin T."/>
            <person name="Harunari E."/>
            <person name="Igarashi Y."/>
            <person name="Sripreechasak P."/>
            <person name="Kanchanasin P."/>
            <person name="Tanasupawat S."/>
            <person name="Phongsopitanun W."/>
        </authorList>
    </citation>
    <scope>NUCLEOTIDE SEQUENCE</scope>
    <source>
        <strain evidence="1">JCM 31032</strain>
    </source>
</reference>
<dbReference type="EMBL" id="JAJOMB010000003">
    <property type="protein sequence ID" value="MCD5310667.1"/>
    <property type="molecule type" value="Genomic_DNA"/>
</dbReference>
<dbReference type="InterPro" id="IPR012349">
    <property type="entry name" value="Split_barrel_FMN-bd"/>
</dbReference>
<organism evidence="1 2">
    <name type="scientific">Kineosporia babensis</name>
    <dbReference type="NCBI Taxonomy" id="499548"/>
    <lineage>
        <taxon>Bacteria</taxon>
        <taxon>Bacillati</taxon>
        <taxon>Actinomycetota</taxon>
        <taxon>Actinomycetes</taxon>
        <taxon>Kineosporiales</taxon>
        <taxon>Kineosporiaceae</taxon>
        <taxon>Kineosporia</taxon>
    </lineage>
</organism>
<evidence type="ECO:0000313" key="1">
    <source>
        <dbReference type="EMBL" id="MCD5310667.1"/>
    </source>
</evidence>
<keyword evidence="2" id="KW-1185">Reference proteome</keyword>
<accession>A0A9X1N8W1</accession>
<dbReference type="Proteomes" id="UP001138997">
    <property type="component" value="Unassembled WGS sequence"/>
</dbReference>
<evidence type="ECO:0000313" key="2">
    <source>
        <dbReference type="Proteomes" id="UP001138997"/>
    </source>
</evidence>
<proteinExistence type="predicted"/>
<dbReference type="Pfam" id="PF12900">
    <property type="entry name" value="Pyridox_ox_2"/>
    <property type="match status" value="1"/>
</dbReference>
<comment type="caution">
    <text evidence="1">The sequence shown here is derived from an EMBL/GenBank/DDBJ whole genome shotgun (WGS) entry which is preliminary data.</text>
</comment>
<sequence length="148" mass="16352">MSTVEADLTRSVRERTERIKPEECWELLAREGFGRLALAVADGVDIVPLNFVVDRRSIVLRTAEGSKLTEMSRSSAVALEIDDRDPVSGVAWSVVAKGRPRILTAEDEVAAVEALGVRTWSGTSKKMRYVRIEISEVTGRRFHGIPTA</sequence>
<dbReference type="InterPro" id="IPR024747">
    <property type="entry name" value="Pyridox_Oxase-rel"/>
</dbReference>
<name>A0A9X1N8W1_9ACTN</name>